<evidence type="ECO:0000256" key="1">
    <source>
        <dbReference type="SAM" id="MobiDB-lite"/>
    </source>
</evidence>
<feature type="compositionally biased region" description="Polar residues" evidence="1">
    <location>
        <begin position="71"/>
        <end position="80"/>
    </location>
</feature>
<evidence type="ECO:0000313" key="2">
    <source>
        <dbReference type="EMBL" id="QHT84632.1"/>
    </source>
</evidence>
<dbReference type="AlphaFoldDB" id="A0A6C0HVU4"/>
<proteinExistence type="predicted"/>
<organism evidence="2">
    <name type="scientific">viral metagenome</name>
    <dbReference type="NCBI Taxonomy" id="1070528"/>
    <lineage>
        <taxon>unclassified sequences</taxon>
        <taxon>metagenomes</taxon>
        <taxon>organismal metagenomes</taxon>
    </lineage>
</organism>
<dbReference type="EMBL" id="MN740021">
    <property type="protein sequence ID" value="QHT84632.1"/>
    <property type="molecule type" value="Genomic_DNA"/>
</dbReference>
<accession>A0A6C0HVU4</accession>
<feature type="compositionally biased region" description="Acidic residues" evidence="1">
    <location>
        <begin position="41"/>
        <end position="59"/>
    </location>
</feature>
<sequence length="121" mass="14303">MNKEFYLDDYSSEDILKKLNFIKSNINDELFDESFKESFEESFEESLEESFDESFDNSSEENKENKEKNTKPSFSMKPNYNSKGERVVVFSINIPLKNNGLKIDILINNDMYKNIGKHFKK</sequence>
<reference evidence="2" key="1">
    <citation type="journal article" date="2020" name="Nature">
        <title>Giant virus diversity and host interactions through global metagenomics.</title>
        <authorList>
            <person name="Schulz F."/>
            <person name="Roux S."/>
            <person name="Paez-Espino D."/>
            <person name="Jungbluth S."/>
            <person name="Walsh D.A."/>
            <person name="Denef V.J."/>
            <person name="McMahon K.D."/>
            <person name="Konstantinidis K.T."/>
            <person name="Eloe-Fadrosh E.A."/>
            <person name="Kyrpides N.C."/>
            <person name="Woyke T."/>
        </authorList>
    </citation>
    <scope>NUCLEOTIDE SEQUENCE</scope>
    <source>
        <strain evidence="2">GVMAG-M-3300023184-177</strain>
    </source>
</reference>
<name>A0A6C0HVU4_9ZZZZ</name>
<feature type="compositionally biased region" description="Basic and acidic residues" evidence="1">
    <location>
        <begin position="60"/>
        <end position="70"/>
    </location>
</feature>
<feature type="region of interest" description="Disordered" evidence="1">
    <location>
        <begin position="41"/>
        <end position="80"/>
    </location>
</feature>
<protein>
    <submittedName>
        <fullName evidence="2">Uncharacterized protein</fullName>
    </submittedName>
</protein>